<dbReference type="InterPro" id="IPR016667">
    <property type="entry name" value="Caps_polysacc_synth_CpsB/CapC"/>
</dbReference>
<dbReference type="GO" id="GO:0030145">
    <property type="term" value="F:manganese ion binding"/>
    <property type="evidence" value="ECO:0007669"/>
    <property type="project" value="InterPro"/>
</dbReference>
<keyword evidence="4" id="KW-0904">Protein phosphatase</keyword>
<dbReference type="PANTHER" id="PTHR39181">
    <property type="entry name" value="TYROSINE-PROTEIN PHOSPHATASE YWQE"/>
    <property type="match status" value="1"/>
</dbReference>
<sequence length="255" mass="28049">MPYVDLHCHILPGLDDGARTLEAAVRYARLLDQEDVLDVATTSHIKRSNFPHIDISELAGRRAELQDAIHAEGLNVTLHPGGELAHEDALELADRELQLIAQGPSHAQWLLLECPFAGLHDDFDAAVERLTRLGYGLLLAHPERVRGPIDRLTPHTEAGALLQVNVSSLLGAHGPAPQEVATKLVMSGRAYCLASDTHPGTREEILPYGYDALRRLGVSEVQAFRLTQSNPRFLLREGNPRLALPETEERANSTR</sequence>
<dbReference type="Proteomes" id="UP000278962">
    <property type="component" value="Unassembled WGS sequence"/>
</dbReference>
<dbReference type="Gene3D" id="3.20.20.140">
    <property type="entry name" value="Metal-dependent hydrolases"/>
    <property type="match status" value="1"/>
</dbReference>
<gene>
    <name evidence="6" type="ORF">C8N24_0850</name>
</gene>
<accession>A0A660LDB4</accession>
<protein>
    <recommendedName>
        <fullName evidence="2">protein-tyrosine-phosphatase</fullName>
        <ecNumber evidence="2">3.1.3.48</ecNumber>
    </recommendedName>
</protein>
<evidence type="ECO:0000256" key="1">
    <source>
        <dbReference type="ARBA" id="ARBA00005750"/>
    </source>
</evidence>
<name>A0A660LDB4_9ACTN</name>
<dbReference type="EC" id="3.1.3.48" evidence="2"/>
<evidence type="ECO:0000256" key="5">
    <source>
        <dbReference type="ARBA" id="ARBA00051722"/>
    </source>
</evidence>
<comment type="similarity">
    <text evidence="1">Belongs to the metallo-dependent hydrolases superfamily. CpsB/CapC family.</text>
</comment>
<dbReference type="AlphaFoldDB" id="A0A660LDB4"/>
<keyword evidence="3" id="KW-0378">Hydrolase</keyword>
<dbReference type="Pfam" id="PF19567">
    <property type="entry name" value="CpsB_CapC"/>
    <property type="match status" value="1"/>
</dbReference>
<dbReference type="EMBL" id="RBIL01000001">
    <property type="protein sequence ID" value="RKQ91034.1"/>
    <property type="molecule type" value="Genomic_DNA"/>
</dbReference>
<evidence type="ECO:0000313" key="6">
    <source>
        <dbReference type="EMBL" id="RKQ91034.1"/>
    </source>
</evidence>
<evidence type="ECO:0000256" key="2">
    <source>
        <dbReference type="ARBA" id="ARBA00013064"/>
    </source>
</evidence>
<dbReference type="InterPro" id="IPR016195">
    <property type="entry name" value="Pol/histidinol_Pase-like"/>
</dbReference>
<dbReference type="GO" id="GO:0004725">
    <property type="term" value="F:protein tyrosine phosphatase activity"/>
    <property type="evidence" value="ECO:0007669"/>
    <property type="project" value="UniProtKB-EC"/>
</dbReference>
<keyword evidence="7" id="KW-1185">Reference proteome</keyword>
<dbReference type="PANTHER" id="PTHR39181:SF1">
    <property type="entry name" value="TYROSINE-PROTEIN PHOSPHATASE YWQE"/>
    <property type="match status" value="1"/>
</dbReference>
<evidence type="ECO:0000256" key="4">
    <source>
        <dbReference type="ARBA" id="ARBA00022912"/>
    </source>
</evidence>
<dbReference type="RefSeq" id="WP_121248299.1">
    <property type="nucleotide sequence ID" value="NZ_RBIL01000001.1"/>
</dbReference>
<comment type="caution">
    <text evidence="6">The sequence shown here is derived from an EMBL/GenBank/DDBJ whole genome shotgun (WGS) entry which is preliminary data.</text>
</comment>
<proteinExistence type="inferred from homology"/>
<evidence type="ECO:0000256" key="3">
    <source>
        <dbReference type="ARBA" id="ARBA00022801"/>
    </source>
</evidence>
<dbReference type="SUPFAM" id="SSF89550">
    <property type="entry name" value="PHP domain-like"/>
    <property type="match status" value="1"/>
</dbReference>
<comment type="catalytic activity">
    <reaction evidence="5">
        <text>O-phospho-L-tyrosyl-[protein] + H2O = L-tyrosyl-[protein] + phosphate</text>
        <dbReference type="Rhea" id="RHEA:10684"/>
        <dbReference type="Rhea" id="RHEA-COMP:10136"/>
        <dbReference type="Rhea" id="RHEA-COMP:20101"/>
        <dbReference type="ChEBI" id="CHEBI:15377"/>
        <dbReference type="ChEBI" id="CHEBI:43474"/>
        <dbReference type="ChEBI" id="CHEBI:46858"/>
        <dbReference type="ChEBI" id="CHEBI:61978"/>
        <dbReference type="EC" id="3.1.3.48"/>
    </reaction>
</comment>
<evidence type="ECO:0000313" key="7">
    <source>
        <dbReference type="Proteomes" id="UP000278962"/>
    </source>
</evidence>
<dbReference type="OrthoDB" id="9788539at2"/>
<organism evidence="6 7">
    <name type="scientific">Solirubrobacter pauli</name>
    <dbReference type="NCBI Taxonomy" id="166793"/>
    <lineage>
        <taxon>Bacteria</taxon>
        <taxon>Bacillati</taxon>
        <taxon>Actinomycetota</taxon>
        <taxon>Thermoleophilia</taxon>
        <taxon>Solirubrobacterales</taxon>
        <taxon>Solirubrobacteraceae</taxon>
        <taxon>Solirubrobacter</taxon>
    </lineage>
</organism>
<reference evidence="6 7" key="1">
    <citation type="submission" date="2018-10" db="EMBL/GenBank/DDBJ databases">
        <title>Genomic Encyclopedia of Archaeal and Bacterial Type Strains, Phase II (KMG-II): from individual species to whole genera.</title>
        <authorList>
            <person name="Goeker M."/>
        </authorList>
    </citation>
    <scope>NUCLEOTIDE SEQUENCE [LARGE SCALE GENOMIC DNA]</scope>
    <source>
        <strain evidence="6 7">DSM 14954</strain>
    </source>
</reference>